<dbReference type="STRING" id="1079859.SAMN04515674_101207"/>
<evidence type="ECO:0000259" key="4">
    <source>
        <dbReference type="PROSITE" id="PS50042"/>
    </source>
</evidence>
<dbReference type="Pfam" id="PF00027">
    <property type="entry name" value="cNMP_binding"/>
    <property type="match status" value="1"/>
</dbReference>
<dbReference type="InterPro" id="IPR014710">
    <property type="entry name" value="RmlC-like_jellyroll"/>
</dbReference>
<evidence type="ECO:0000256" key="2">
    <source>
        <dbReference type="ARBA" id="ARBA00023125"/>
    </source>
</evidence>
<feature type="domain" description="Cyclic nucleotide-binding" evidence="4">
    <location>
        <begin position="1"/>
        <end position="116"/>
    </location>
</feature>
<accession>A0A1I5MA65</accession>
<dbReference type="RefSeq" id="WP_092010797.1">
    <property type="nucleotide sequence ID" value="NZ_FOXH01000001.1"/>
</dbReference>
<dbReference type="Pfam" id="PF13545">
    <property type="entry name" value="HTH_Crp_2"/>
    <property type="match status" value="1"/>
</dbReference>
<dbReference type="GO" id="GO:0003700">
    <property type="term" value="F:DNA-binding transcription factor activity"/>
    <property type="evidence" value="ECO:0007669"/>
    <property type="project" value="TreeGrafter"/>
</dbReference>
<dbReference type="PROSITE" id="PS50042">
    <property type="entry name" value="CNMP_BINDING_3"/>
    <property type="match status" value="1"/>
</dbReference>
<dbReference type="EMBL" id="FOXH01000001">
    <property type="protein sequence ID" value="SFP06435.1"/>
    <property type="molecule type" value="Genomic_DNA"/>
</dbReference>
<keyword evidence="2" id="KW-0238">DNA-binding</keyword>
<dbReference type="PANTHER" id="PTHR24567">
    <property type="entry name" value="CRP FAMILY TRANSCRIPTIONAL REGULATORY PROTEIN"/>
    <property type="match status" value="1"/>
</dbReference>
<organism evidence="6 7">
    <name type="scientific">Pseudarcicella hirudinis</name>
    <dbReference type="NCBI Taxonomy" id="1079859"/>
    <lineage>
        <taxon>Bacteria</taxon>
        <taxon>Pseudomonadati</taxon>
        <taxon>Bacteroidota</taxon>
        <taxon>Cytophagia</taxon>
        <taxon>Cytophagales</taxon>
        <taxon>Flectobacillaceae</taxon>
        <taxon>Pseudarcicella</taxon>
    </lineage>
</organism>
<keyword evidence="7" id="KW-1185">Reference proteome</keyword>
<dbReference type="SUPFAM" id="SSF46785">
    <property type="entry name" value="Winged helix' DNA-binding domain"/>
    <property type="match status" value="1"/>
</dbReference>
<feature type="domain" description="HTH crp-type" evidence="5">
    <location>
        <begin position="130"/>
        <end position="196"/>
    </location>
</feature>
<dbReference type="Gene3D" id="2.60.120.10">
    <property type="entry name" value="Jelly Rolls"/>
    <property type="match status" value="1"/>
</dbReference>
<keyword evidence="6" id="KW-0808">Transferase</keyword>
<dbReference type="SMART" id="SM00419">
    <property type="entry name" value="HTH_CRP"/>
    <property type="match status" value="1"/>
</dbReference>
<dbReference type="Proteomes" id="UP000199306">
    <property type="component" value="Unassembled WGS sequence"/>
</dbReference>
<keyword evidence="1" id="KW-0805">Transcription regulation</keyword>
<dbReference type="SMART" id="SM00100">
    <property type="entry name" value="cNMP"/>
    <property type="match status" value="1"/>
</dbReference>
<dbReference type="SUPFAM" id="SSF51206">
    <property type="entry name" value="cAMP-binding domain-like"/>
    <property type="match status" value="1"/>
</dbReference>
<dbReference type="GO" id="GO:0005829">
    <property type="term" value="C:cytosol"/>
    <property type="evidence" value="ECO:0007669"/>
    <property type="project" value="TreeGrafter"/>
</dbReference>
<dbReference type="PROSITE" id="PS51063">
    <property type="entry name" value="HTH_CRP_2"/>
    <property type="match status" value="1"/>
</dbReference>
<dbReference type="InterPro" id="IPR012318">
    <property type="entry name" value="HTH_CRP"/>
</dbReference>
<protein>
    <submittedName>
        <fullName evidence="6">cAMP-binding domain of CRP or a regulatory subunit of cAMP-dependent protein kinases</fullName>
    </submittedName>
</protein>
<keyword evidence="3" id="KW-0804">Transcription</keyword>
<dbReference type="AlphaFoldDB" id="A0A1I5MA65"/>
<evidence type="ECO:0000256" key="3">
    <source>
        <dbReference type="ARBA" id="ARBA00023163"/>
    </source>
</evidence>
<dbReference type="GO" id="GO:0003677">
    <property type="term" value="F:DNA binding"/>
    <property type="evidence" value="ECO:0007669"/>
    <property type="project" value="UniProtKB-KW"/>
</dbReference>
<dbReference type="GO" id="GO:0016301">
    <property type="term" value="F:kinase activity"/>
    <property type="evidence" value="ECO:0007669"/>
    <property type="project" value="UniProtKB-KW"/>
</dbReference>
<dbReference type="InterPro" id="IPR050397">
    <property type="entry name" value="Env_Response_Regulators"/>
</dbReference>
<dbReference type="InterPro" id="IPR018490">
    <property type="entry name" value="cNMP-bd_dom_sf"/>
</dbReference>
<reference evidence="6 7" key="1">
    <citation type="submission" date="2016-10" db="EMBL/GenBank/DDBJ databases">
        <authorList>
            <person name="de Groot N.N."/>
        </authorList>
    </citation>
    <scope>NUCLEOTIDE SEQUENCE [LARGE SCALE GENOMIC DNA]</scope>
    <source>
        <strain evidence="7">E92,LMG 26720,CCM 7988</strain>
    </source>
</reference>
<dbReference type="OrthoDB" id="667966at2"/>
<proteinExistence type="predicted"/>
<dbReference type="CDD" id="cd00038">
    <property type="entry name" value="CAP_ED"/>
    <property type="match status" value="1"/>
</dbReference>
<keyword evidence="6" id="KW-0418">Kinase</keyword>
<evidence type="ECO:0000256" key="1">
    <source>
        <dbReference type="ARBA" id="ARBA00023015"/>
    </source>
</evidence>
<evidence type="ECO:0000313" key="7">
    <source>
        <dbReference type="Proteomes" id="UP000199306"/>
    </source>
</evidence>
<dbReference type="InterPro" id="IPR000595">
    <property type="entry name" value="cNMP-bd_dom"/>
</dbReference>
<gene>
    <name evidence="6" type="ORF">SAMN04515674_101207</name>
</gene>
<sequence>MIPAEILEQFGASQKVLKKGEILFQETEEARFYYQIITGEVKMLNWNSEGKEFIQGIFTDGQSFGEPALFGRFPYPASVIASRQTLLYKLSFDQLMELLKYNFEIHLSFTEILSRRLQYKAMIMKEISNHDAEHQITTLMKYLKRQAAVKGPFEVKLTRQNIADMTGLRVETVIRTIKAMVQQHKLIMKDRKVYLP</sequence>
<evidence type="ECO:0000313" key="6">
    <source>
        <dbReference type="EMBL" id="SFP06435.1"/>
    </source>
</evidence>
<dbReference type="PANTHER" id="PTHR24567:SF28">
    <property type="entry name" value="LISTERIOLYSIN REGULATORY PROTEIN"/>
    <property type="match status" value="1"/>
</dbReference>
<name>A0A1I5MA65_9BACT</name>
<dbReference type="InterPro" id="IPR036390">
    <property type="entry name" value="WH_DNA-bd_sf"/>
</dbReference>
<evidence type="ECO:0000259" key="5">
    <source>
        <dbReference type="PROSITE" id="PS51063"/>
    </source>
</evidence>